<dbReference type="GO" id="GO:0043565">
    <property type="term" value="F:sequence-specific DNA binding"/>
    <property type="evidence" value="ECO:0007669"/>
    <property type="project" value="InterPro"/>
</dbReference>
<keyword evidence="4" id="KW-0238">DNA-binding</keyword>
<dbReference type="OrthoDB" id="9807827at2"/>
<dbReference type="InterPro" id="IPR027417">
    <property type="entry name" value="P-loop_NTPase"/>
</dbReference>
<evidence type="ECO:0000313" key="9">
    <source>
        <dbReference type="Proteomes" id="UP000245802"/>
    </source>
</evidence>
<evidence type="ECO:0000256" key="3">
    <source>
        <dbReference type="ARBA" id="ARBA00023015"/>
    </source>
</evidence>
<dbReference type="RefSeq" id="WP_010040455.1">
    <property type="nucleotide sequence ID" value="NZ_CP025958.1"/>
</dbReference>
<dbReference type="CDD" id="cd00009">
    <property type="entry name" value="AAA"/>
    <property type="match status" value="1"/>
</dbReference>
<dbReference type="FunFam" id="3.40.50.300:FF:000006">
    <property type="entry name" value="DNA-binding transcriptional regulator NtrC"/>
    <property type="match status" value="1"/>
</dbReference>
<keyword evidence="3" id="KW-0805">Transcription regulation</keyword>
<evidence type="ECO:0000256" key="2">
    <source>
        <dbReference type="ARBA" id="ARBA00022840"/>
    </source>
</evidence>
<dbReference type="InterPro" id="IPR002078">
    <property type="entry name" value="Sigma_54_int"/>
</dbReference>
<feature type="domain" description="Sigma-54 factor interaction" evidence="7">
    <location>
        <begin position="1"/>
        <end position="230"/>
    </location>
</feature>
<dbReference type="PROSITE" id="PS50045">
    <property type="entry name" value="SIGMA54_INTERACT_4"/>
    <property type="match status" value="1"/>
</dbReference>
<dbReference type="Gene3D" id="3.40.50.300">
    <property type="entry name" value="P-loop containing nucleotide triphosphate hydrolases"/>
    <property type="match status" value="1"/>
</dbReference>
<dbReference type="Gene3D" id="1.10.10.60">
    <property type="entry name" value="Homeodomain-like"/>
    <property type="match status" value="1"/>
</dbReference>
<dbReference type="PROSITE" id="PS00675">
    <property type="entry name" value="SIGMA54_INTERACT_1"/>
    <property type="match status" value="1"/>
</dbReference>
<dbReference type="SUPFAM" id="SSF46689">
    <property type="entry name" value="Homeodomain-like"/>
    <property type="match status" value="1"/>
</dbReference>
<dbReference type="Proteomes" id="UP000245802">
    <property type="component" value="Chromosome"/>
</dbReference>
<keyword evidence="6" id="KW-0804">Transcription</keyword>
<accession>A0A2Z3GZG1</accession>
<evidence type="ECO:0000259" key="7">
    <source>
        <dbReference type="PROSITE" id="PS50045"/>
    </source>
</evidence>
<keyword evidence="5" id="KW-0010">Activator</keyword>
<evidence type="ECO:0000256" key="4">
    <source>
        <dbReference type="ARBA" id="ARBA00023125"/>
    </source>
</evidence>
<dbReference type="EMBL" id="CP025958">
    <property type="protein sequence ID" value="AWM36245.1"/>
    <property type="molecule type" value="Genomic_DNA"/>
</dbReference>
<proteinExistence type="predicted"/>
<dbReference type="InterPro" id="IPR003593">
    <property type="entry name" value="AAA+_ATPase"/>
</dbReference>
<dbReference type="SUPFAM" id="SSF52540">
    <property type="entry name" value="P-loop containing nucleoside triphosphate hydrolases"/>
    <property type="match status" value="1"/>
</dbReference>
<keyword evidence="9" id="KW-1185">Reference proteome</keyword>
<name>A0A2Z3GZG1_9BACT</name>
<dbReference type="AlphaFoldDB" id="A0A2Z3GZG1"/>
<reference evidence="8 9" key="1">
    <citation type="submission" date="2018-01" db="EMBL/GenBank/DDBJ databases">
        <title>G. obscuriglobus.</title>
        <authorList>
            <person name="Franke J."/>
            <person name="Blomberg W."/>
            <person name="Selmecki A."/>
        </authorList>
    </citation>
    <scope>NUCLEOTIDE SEQUENCE [LARGE SCALE GENOMIC DNA]</scope>
    <source>
        <strain evidence="8 9">DSM 5831</strain>
    </source>
</reference>
<keyword evidence="1" id="KW-0547">Nucleotide-binding</keyword>
<dbReference type="InterPro" id="IPR025943">
    <property type="entry name" value="Sigma_54_int_dom_ATP-bd_2"/>
</dbReference>
<evidence type="ECO:0000256" key="5">
    <source>
        <dbReference type="ARBA" id="ARBA00023159"/>
    </source>
</evidence>
<sequence length="307" mass="33070">MTPLIGALPGVRKAIQQVAGTDATVLILGETGTGKELVARSLHAQSPRAREAFVPVNCGALPQSLVVAELFGFEAGAFTGAARRHAGRFEQANGGTLFLDEVGELTADAQVALLRTLQERVVQLLGGCKPVPVDVRLIAATNCDLTAGVRERTFRADLFYRLNVFPIQLPALRDRRDDIPALAAHFLQHFATRHNKPANTVSASTLRTLAAYDWPGNARELQNVIERAVIVSEGDELVVDPAWLGAPPVETARTWAEQEKARIVAALRAAGGRVYGPGGAAHRLGLKPTTLYGKMRKHGITRDADWQ</sequence>
<dbReference type="KEGG" id="gog:C1280_03935"/>
<dbReference type="Pfam" id="PF25601">
    <property type="entry name" value="AAA_lid_14"/>
    <property type="match status" value="1"/>
</dbReference>
<evidence type="ECO:0000256" key="1">
    <source>
        <dbReference type="ARBA" id="ARBA00022741"/>
    </source>
</evidence>
<gene>
    <name evidence="8" type="ORF">C1280_03935</name>
</gene>
<dbReference type="GO" id="GO:0006355">
    <property type="term" value="P:regulation of DNA-templated transcription"/>
    <property type="evidence" value="ECO:0007669"/>
    <property type="project" value="InterPro"/>
</dbReference>
<dbReference type="InterPro" id="IPR025662">
    <property type="entry name" value="Sigma_54_int_dom_ATP-bd_1"/>
</dbReference>
<dbReference type="PANTHER" id="PTHR32071:SF57">
    <property type="entry name" value="C4-DICARBOXYLATE TRANSPORT TRANSCRIPTIONAL REGULATORY PROTEIN DCTD"/>
    <property type="match status" value="1"/>
</dbReference>
<dbReference type="InterPro" id="IPR002197">
    <property type="entry name" value="HTH_Fis"/>
</dbReference>
<dbReference type="FunFam" id="1.10.8.60:FF:000014">
    <property type="entry name" value="DNA-binding transcriptional regulator NtrC"/>
    <property type="match status" value="1"/>
</dbReference>
<dbReference type="InterPro" id="IPR009057">
    <property type="entry name" value="Homeodomain-like_sf"/>
</dbReference>
<dbReference type="PANTHER" id="PTHR32071">
    <property type="entry name" value="TRANSCRIPTIONAL REGULATORY PROTEIN"/>
    <property type="match status" value="1"/>
</dbReference>
<protein>
    <submittedName>
        <fullName evidence="8">Sigma-54-dependent Fis family transcriptional regulator</fullName>
    </submittedName>
</protein>
<dbReference type="SMART" id="SM00382">
    <property type="entry name" value="AAA"/>
    <property type="match status" value="1"/>
</dbReference>
<dbReference type="InterPro" id="IPR058031">
    <property type="entry name" value="AAA_lid_NorR"/>
</dbReference>
<dbReference type="PROSITE" id="PS00676">
    <property type="entry name" value="SIGMA54_INTERACT_2"/>
    <property type="match status" value="1"/>
</dbReference>
<dbReference type="Pfam" id="PF02954">
    <property type="entry name" value="HTH_8"/>
    <property type="match status" value="1"/>
</dbReference>
<dbReference type="Pfam" id="PF00158">
    <property type="entry name" value="Sigma54_activat"/>
    <property type="match status" value="1"/>
</dbReference>
<organism evidence="8 9">
    <name type="scientific">Gemmata obscuriglobus</name>
    <dbReference type="NCBI Taxonomy" id="114"/>
    <lineage>
        <taxon>Bacteria</taxon>
        <taxon>Pseudomonadati</taxon>
        <taxon>Planctomycetota</taxon>
        <taxon>Planctomycetia</taxon>
        <taxon>Gemmatales</taxon>
        <taxon>Gemmataceae</taxon>
        <taxon>Gemmata</taxon>
    </lineage>
</organism>
<dbReference type="GO" id="GO:0005524">
    <property type="term" value="F:ATP binding"/>
    <property type="evidence" value="ECO:0007669"/>
    <property type="project" value="UniProtKB-KW"/>
</dbReference>
<keyword evidence="2" id="KW-0067">ATP-binding</keyword>
<evidence type="ECO:0000256" key="6">
    <source>
        <dbReference type="ARBA" id="ARBA00023163"/>
    </source>
</evidence>
<evidence type="ECO:0000313" key="8">
    <source>
        <dbReference type="EMBL" id="AWM36245.1"/>
    </source>
</evidence>
<dbReference type="Gene3D" id="1.10.8.60">
    <property type="match status" value="1"/>
</dbReference>